<accession>A0A0F9EEA1</accession>
<evidence type="ECO:0008006" key="2">
    <source>
        <dbReference type="Google" id="ProtNLM"/>
    </source>
</evidence>
<sequence length="627" mass="70688">MSKIKIGHRHDRIIPLRDLNHYPGSEYLDMTIYLPWSKDTRRRLWLMGTRRRPVISIGDTTLNPKKASNQKPRWIDYGSARLPIITEPNFSLGSFHQLRIRGMEGCECVDSYLVITRMRNLMLDGCTLPETERKLWGLARCDAGETTLEPSRVTVGSGATFTAKYRAGAKGLPAGALVRFAVAKAFSGPQTEDPDAPGHVSIDEADCQVSITTIEQSIESHEKIDIICYLESGLSPATGFTLVYRTDRMYICPGGFMESERRFWYSHLPPLSAAVALSKDLPFVSLEDNRGHIFRVVPGKCRRLHLFLPGRRFYSKNLSLKGTFTDHYRNSPPAGKVDANIELCLLRGEDRIPLGSAEGHFTDRHRFEILLPRLDPGFYRAFAYHSGTLEELARSNPLEIIEESDQQDSLYWGEIHGHTEMSDGCGDYSELYRHAKDEGCLDFAAASDHAEYLSDNQWLRMQEVTNSHDFPGRFVTLLGYEWAGNQKDRNVYTSRSRLKLFRGNHPATDSLDTVWSFFRDDKEVVGGPHATMVHRTVWQHHNSSVERFAEIYSMWGASDFRDGPLVPQWIEEGRGLTVNDLLLKGAKLGFTAGSDCHEGHCGFSSEDPSGQGSTPHTFASVLLYRSG</sequence>
<name>A0A0F9EEA1_9ZZZZ</name>
<dbReference type="Gene3D" id="3.20.20.140">
    <property type="entry name" value="Metal-dependent hydrolases"/>
    <property type="match status" value="1"/>
</dbReference>
<protein>
    <recommendedName>
        <fullName evidence="2">DUF3604 domain-containing protein</fullName>
    </recommendedName>
</protein>
<dbReference type="Pfam" id="PF12228">
    <property type="entry name" value="DUF3604"/>
    <property type="match status" value="1"/>
</dbReference>
<proteinExistence type="predicted"/>
<gene>
    <name evidence="1" type="ORF">LCGC14_2086600</name>
</gene>
<dbReference type="EMBL" id="LAZR01025326">
    <property type="protein sequence ID" value="KKL72269.1"/>
    <property type="molecule type" value="Genomic_DNA"/>
</dbReference>
<evidence type="ECO:0000313" key="1">
    <source>
        <dbReference type="EMBL" id="KKL72269.1"/>
    </source>
</evidence>
<dbReference type="SUPFAM" id="SSF89550">
    <property type="entry name" value="PHP domain-like"/>
    <property type="match status" value="1"/>
</dbReference>
<dbReference type="InterPro" id="IPR022028">
    <property type="entry name" value="DUF3604"/>
</dbReference>
<dbReference type="InterPro" id="IPR016195">
    <property type="entry name" value="Pol/histidinol_Pase-like"/>
</dbReference>
<feature type="non-terminal residue" evidence="1">
    <location>
        <position position="627"/>
    </location>
</feature>
<organism evidence="1">
    <name type="scientific">marine sediment metagenome</name>
    <dbReference type="NCBI Taxonomy" id="412755"/>
    <lineage>
        <taxon>unclassified sequences</taxon>
        <taxon>metagenomes</taxon>
        <taxon>ecological metagenomes</taxon>
    </lineage>
</organism>
<dbReference type="AlphaFoldDB" id="A0A0F9EEA1"/>
<comment type="caution">
    <text evidence="1">The sequence shown here is derived from an EMBL/GenBank/DDBJ whole genome shotgun (WGS) entry which is preliminary data.</text>
</comment>
<reference evidence="1" key="1">
    <citation type="journal article" date="2015" name="Nature">
        <title>Complex archaea that bridge the gap between prokaryotes and eukaryotes.</title>
        <authorList>
            <person name="Spang A."/>
            <person name="Saw J.H."/>
            <person name="Jorgensen S.L."/>
            <person name="Zaremba-Niedzwiedzka K."/>
            <person name="Martijn J."/>
            <person name="Lind A.E."/>
            <person name="van Eijk R."/>
            <person name="Schleper C."/>
            <person name="Guy L."/>
            <person name="Ettema T.J."/>
        </authorList>
    </citation>
    <scope>NUCLEOTIDE SEQUENCE</scope>
</reference>